<proteinExistence type="predicted"/>
<protein>
    <submittedName>
        <fullName evidence="1">Uncharacterized protein</fullName>
    </submittedName>
</protein>
<dbReference type="Ensembl" id="ENSCINT00000030956.1">
    <property type="protein sequence ID" value="ENSCINP00000035405.1"/>
    <property type="gene ID" value="ENSCING00000024412.1"/>
</dbReference>
<evidence type="ECO:0000313" key="2">
    <source>
        <dbReference type="Proteomes" id="UP000008144"/>
    </source>
</evidence>
<dbReference type="AlphaFoldDB" id="H2Y0H1"/>
<keyword evidence="2" id="KW-1185">Reference proteome</keyword>
<reference evidence="1" key="4">
    <citation type="submission" date="2025-09" db="UniProtKB">
        <authorList>
            <consortium name="Ensembl"/>
        </authorList>
    </citation>
    <scope>IDENTIFICATION</scope>
</reference>
<dbReference type="Proteomes" id="UP000008144">
    <property type="component" value="Chromosome 8"/>
</dbReference>
<sequence>MQLSKLLKPLVAANELLHNTFVQQKYEGSQEASCLELAAYIVWGGRRWDNF</sequence>
<dbReference type="EMBL" id="EAAA01002731">
    <property type="status" value="NOT_ANNOTATED_CDS"/>
    <property type="molecule type" value="Genomic_DNA"/>
</dbReference>
<dbReference type="HOGENOM" id="CLU_3105635_0_0_1"/>
<reference evidence="1" key="2">
    <citation type="journal article" date="2008" name="Genome Biol.">
        <title>Improved genome assembly and evidence-based global gene model set for the chordate Ciona intestinalis: new insight into intron and operon populations.</title>
        <authorList>
            <person name="Satou Y."/>
            <person name="Mineta K."/>
            <person name="Ogasawara M."/>
            <person name="Sasakura Y."/>
            <person name="Shoguchi E."/>
            <person name="Ueno K."/>
            <person name="Yamada L."/>
            <person name="Matsumoto J."/>
            <person name="Wasserscheid J."/>
            <person name="Dewar K."/>
            <person name="Wiley G.B."/>
            <person name="Macmil S.L."/>
            <person name="Roe B.A."/>
            <person name="Zeller R.W."/>
            <person name="Hastings K.E."/>
            <person name="Lemaire P."/>
            <person name="Lindquist E."/>
            <person name="Endo T."/>
            <person name="Hotta K."/>
            <person name="Inaba K."/>
        </authorList>
    </citation>
    <scope>NUCLEOTIDE SEQUENCE [LARGE SCALE GENOMIC DNA]</scope>
    <source>
        <strain evidence="1">wild type</strain>
    </source>
</reference>
<evidence type="ECO:0000313" key="1">
    <source>
        <dbReference type="Ensembl" id="ENSCINP00000035405.1"/>
    </source>
</evidence>
<reference evidence="1" key="3">
    <citation type="submission" date="2025-08" db="UniProtKB">
        <authorList>
            <consortium name="Ensembl"/>
        </authorList>
    </citation>
    <scope>IDENTIFICATION</scope>
</reference>
<accession>H2Y0H1</accession>
<name>H2Y0H1_CIOIN</name>
<dbReference type="InParanoid" id="H2Y0H1"/>
<reference evidence="2" key="1">
    <citation type="journal article" date="2002" name="Science">
        <title>The draft genome of Ciona intestinalis: insights into chordate and vertebrate origins.</title>
        <authorList>
            <person name="Dehal P."/>
            <person name="Satou Y."/>
            <person name="Campbell R.K."/>
            <person name="Chapman J."/>
            <person name="Degnan B."/>
            <person name="De Tomaso A."/>
            <person name="Davidson B."/>
            <person name="Di Gregorio A."/>
            <person name="Gelpke M."/>
            <person name="Goodstein D.M."/>
            <person name="Harafuji N."/>
            <person name="Hastings K.E."/>
            <person name="Ho I."/>
            <person name="Hotta K."/>
            <person name="Huang W."/>
            <person name="Kawashima T."/>
            <person name="Lemaire P."/>
            <person name="Martinez D."/>
            <person name="Meinertzhagen I.A."/>
            <person name="Necula S."/>
            <person name="Nonaka M."/>
            <person name="Putnam N."/>
            <person name="Rash S."/>
            <person name="Saiga H."/>
            <person name="Satake M."/>
            <person name="Terry A."/>
            <person name="Yamada L."/>
            <person name="Wang H.G."/>
            <person name="Awazu S."/>
            <person name="Azumi K."/>
            <person name="Boore J."/>
            <person name="Branno M."/>
            <person name="Chin-Bow S."/>
            <person name="DeSantis R."/>
            <person name="Doyle S."/>
            <person name="Francino P."/>
            <person name="Keys D.N."/>
            <person name="Haga S."/>
            <person name="Hayashi H."/>
            <person name="Hino K."/>
            <person name="Imai K.S."/>
            <person name="Inaba K."/>
            <person name="Kano S."/>
            <person name="Kobayashi K."/>
            <person name="Kobayashi M."/>
            <person name="Lee B.I."/>
            <person name="Makabe K.W."/>
            <person name="Manohar C."/>
            <person name="Matassi G."/>
            <person name="Medina M."/>
            <person name="Mochizuki Y."/>
            <person name="Mount S."/>
            <person name="Morishita T."/>
            <person name="Miura S."/>
            <person name="Nakayama A."/>
            <person name="Nishizaka S."/>
            <person name="Nomoto H."/>
            <person name="Ohta F."/>
            <person name="Oishi K."/>
            <person name="Rigoutsos I."/>
            <person name="Sano M."/>
            <person name="Sasaki A."/>
            <person name="Sasakura Y."/>
            <person name="Shoguchi E."/>
            <person name="Shin-i T."/>
            <person name="Spagnuolo A."/>
            <person name="Stainier D."/>
            <person name="Suzuki M.M."/>
            <person name="Tassy O."/>
            <person name="Takatori N."/>
            <person name="Tokuoka M."/>
            <person name="Yagi K."/>
            <person name="Yoshizaki F."/>
            <person name="Wada S."/>
            <person name="Zhang C."/>
            <person name="Hyatt P.D."/>
            <person name="Larimer F."/>
            <person name="Detter C."/>
            <person name="Doggett N."/>
            <person name="Glavina T."/>
            <person name="Hawkins T."/>
            <person name="Richardson P."/>
            <person name="Lucas S."/>
            <person name="Kohara Y."/>
            <person name="Levine M."/>
            <person name="Satoh N."/>
            <person name="Rokhsar D.S."/>
        </authorList>
    </citation>
    <scope>NUCLEOTIDE SEQUENCE [LARGE SCALE GENOMIC DNA]</scope>
</reference>
<organism evidence="1 2">
    <name type="scientific">Ciona intestinalis</name>
    <name type="common">Transparent sea squirt</name>
    <name type="synonym">Ascidia intestinalis</name>
    <dbReference type="NCBI Taxonomy" id="7719"/>
    <lineage>
        <taxon>Eukaryota</taxon>
        <taxon>Metazoa</taxon>
        <taxon>Chordata</taxon>
        <taxon>Tunicata</taxon>
        <taxon>Ascidiacea</taxon>
        <taxon>Phlebobranchia</taxon>
        <taxon>Cionidae</taxon>
        <taxon>Ciona</taxon>
    </lineage>
</organism>